<keyword evidence="2" id="KW-1185">Reference proteome</keyword>
<evidence type="ECO:0000313" key="1">
    <source>
        <dbReference type="EMBL" id="KAG8594100.1"/>
    </source>
</evidence>
<comment type="caution">
    <text evidence="1">The sequence shown here is derived from an EMBL/GenBank/DDBJ whole genome shotgun (WGS) entry which is preliminary data.</text>
</comment>
<evidence type="ECO:0000313" key="2">
    <source>
        <dbReference type="Proteomes" id="UP000824782"/>
    </source>
</evidence>
<organism evidence="1 2">
    <name type="scientific">Engystomops pustulosus</name>
    <name type="common">Tungara frog</name>
    <name type="synonym">Physalaemus pustulosus</name>
    <dbReference type="NCBI Taxonomy" id="76066"/>
    <lineage>
        <taxon>Eukaryota</taxon>
        <taxon>Metazoa</taxon>
        <taxon>Chordata</taxon>
        <taxon>Craniata</taxon>
        <taxon>Vertebrata</taxon>
        <taxon>Euteleostomi</taxon>
        <taxon>Amphibia</taxon>
        <taxon>Batrachia</taxon>
        <taxon>Anura</taxon>
        <taxon>Neobatrachia</taxon>
        <taxon>Hyloidea</taxon>
        <taxon>Leptodactylidae</taxon>
        <taxon>Leiuperinae</taxon>
        <taxon>Engystomops</taxon>
    </lineage>
</organism>
<accession>A0AAV7D9G2</accession>
<protein>
    <submittedName>
        <fullName evidence="1">Uncharacterized protein</fullName>
    </submittedName>
</protein>
<proteinExistence type="predicted"/>
<dbReference type="Proteomes" id="UP000824782">
    <property type="component" value="Unassembled WGS sequence"/>
</dbReference>
<reference evidence="1" key="1">
    <citation type="thesis" date="2020" institute="ProQuest LLC" country="789 East Eisenhower Parkway, Ann Arbor, MI, USA">
        <title>Comparative Genomics and Chromosome Evolution.</title>
        <authorList>
            <person name="Mudd A.B."/>
        </authorList>
    </citation>
    <scope>NUCLEOTIDE SEQUENCE</scope>
    <source>
        <strain evidence="1">237g6f4</strain>
        <tissue evidence="1">Blood</tissue>
    </source>
</reference>
<name>A0AAV7D9G2_ENGPU</name>
<gene>
    <name evidence="1" type="ORF">GDO81_001069</name>
</gene>
<sequence length="85" mass="10087">MIKKAESIIGVKMEQWEDRLRPCVLQKFPRILIDQSHPLYNRLEGQRSAFSGRLKEIRCVMDRYKKSFVPILSICPSETGWFRQC</sequence>
<dbReference type="AlphaFoldDB" id="A0AAV7D9G2"/>
<dbReference type="EMBL" id="WNYA01000001">
    <property type="protein sequence ID" value="KAG8594100.1"/>
    <property type="molecule type" value="Genomic_DNA"/>
</dbReference>